<feature type="domain" description="S1 motif" evidence="6">
    <location>
        <begin position="1310"/>
        <end position="1381"/>
    </location>
</feature>
<feature type="region of interest" description="Disordered" evidence="5">
    <location>
        <begin position="99"/>
        <end position="141"/>
    </location>
</feature>
<dbReference type="Proteomes" id="UP000799772">
    <property type="component" value="Unassembled WGS sequence"/>
</dbReference>
<dbReference type="CDD" id="cd05693">
    <property type="entry name" value="S1_Rrp5_repeat_hs1_sc1"/>
    <property type="match status" value="1"/>
</dbReference>
<dbReference type="InterPro" id="IPR011990">
    <property type="entry name" value="TPR-like_helical_dom_sf"/>
</dbReference>
<comment type="caution">
    <text evidence="7">The sequence shown here is derived from an EMBL/GenBank/DDBJ whole genome shotgun (WGS) entry which is preliminary data.</text>
</comment>
<evidence type="ECO:0000256" key="1">
    <source>
        <dbReference type="ARBA" id="ARBA00004604"/>
    </source>
</evidence>
<dbReference type="FunFam" id="2.40.50.140:FF:000155">
    <property type="entry name" value="rRNA biogenesis protein RRP5"/>
    <property type="match status" value="1"/>
</dbReference>
<dbReference type="EMBL" id="ML978121">
    <property type="protein sequence ID" value="KAF2104800.1"/>
    <property type="molecule type" value="Genomic_DNA"/>
</dbReference>
<feature type="domain" description="S1 motif" evidence="6">
    <location>
        <begin position="274"/>
        <end position="342"/>
    </location>
</feature>
<dbReference type="FunFam" id="2.40.50.140:FF:000279">
    <property type="entry name" value="rRNA biogenesis protein rrp5"/>
    <property type="match status" value="1"/>
</dbReference>
<dbReference type="FunFam" id="2.40.50.140:FF:000159">
    <property type="entry name" value="rRNA biogenesis protein rrp5"/>
    <property type="match status" value="1"/>
</dbReference>
<dbReference type="InterPro" id="IPR003029">
    <property type="entry name" value="S1_domain"/>
</dbReference>
<dbReference type="SUPFAM" id="SSF48452">
    <property type="entry name" value="TPR-like"/>
    <property type="match status" value="1"/>
</dbReference>
<feature type="domain" description="S1 motif" evidence="6">
    <location>
        <begin position="932"/>
        <end position="1008"/>
    </location>
</feature>
<evidence type="ECO:0000256" key="4">
    <source>
        <dbReference type="ARBA" id="ARBA00023242"/>
    </source>
</evidence>
<dbReference type="PANTHER" id="PTHR23270:SF10">
    <property type="entry name" value="PROTEIN RRP5 HOMOLOG"/>
    <property type="match status" value="1"/>
</dbReference>
<dbReference type="CDD" id="cd05702">
    <property type="entry name" value="S1_Rrp5_repeat_hs11_sc8"/>
    <property type="match status" value="1"/>
</dbReference>
<keyword evidence="2" id="KW-0698">rRNA processing</keyword>
<evidence type="ECO:0000256" key="5">
    <source>
        <dbReference type="SAM" id="MobiDB-lite"/>
    </source>
</evidence>
<dbReference type="SMART" id="SM00316">
    <property type="entry name" value="S1"/>
    <property type="match status" value="12"/>
</dbReference>
<feature type="compositionally biased region" description="Acidic residues" evidence="5">
    <location>
        <begin position="1412"/>
        <end position="1436"/>
    </location>
</feature>
<dbReference type="InterPro" id="IPR057302">
    <property type="entry name" value="Rrp5_S1"/>
</dbReference>
<dbReference type="InterPro" id="IPR003107">
    <property type="entry name" value="HAT"/>
</dbReference>
<dbReference type="Pfam" id="PF23459">
    <property type="entry name" value="S1_RRP5"/>
    <property type="match status" value="4"/>
</dbReference>
<dbReference type="CDD" id="cd05706">
    <property type="entry name" value="S1_Rrp5_repeat_sc10"/>
    <property type="match status" value="1"/>
</dbReference>
<feature type="domain" description="S1 motif" evidence="6">
    <location>
        <begin position="466"/>
        <end position="530"/>
    </location>
</feature>
<dbReference type="Gene3D" id="2.40.50.140">
    <property type="entry name" value="Nucleic acid-binding proteins"/>
    <property type="match status" value="10"/>
</dbReference>
<feature type="domain" description="S1 motif" evidence="6">
    <location>
        <begin position="158"/>
        <end position="258"/>
    </location>
</feature>
<evidence type="ECO:0000259" key="6">
    <source>
        <dbReference type="PROSITE" id="PS50126"/>
    </source>
</evidence>
<keyword evidence="8" id="KW-1185">Reference proteome</keyword>
<dbReference type="OrthoDB" id="412781at2759"/>
<dbReference type="PROSITE" id="PS50126">
    <property type="entry name" value="S1"/>
    <property type="match status" value="12"/>
</dbReference>
<dbReference type="CDD" id="cd05708">
    <property type="entry name" value="S1_Rrp5_repeat_sc12"/>
    <property type="match status" value="1"/>
</dbReference>
<name>A0A9P4MBW5_9PEZI</name>
<dbReference type="InterPro" id="IPR012340">
    <property type="entry name" value="NA-bd_OB-fold"/>
</dbReference>
<accession>A0A9P4MBW5</accession>
<dbReference type="GO" id="GO:0032040">
    <property type="term" value="C:small-subunit processome"/>
    <property type="evidence" value="ECO:0007669"/>
    <property type="project" value="TreeGrafter"/>
</dbReference>
<dbReference type="InterPro" id="IPR048058">
    <property type="entry name" value="Rrp5_S1_rpt_hs11_sc8"/>
</dbReference>
<sequence>MAPIKRGAATEDRPGKKAKHSDGANTGKFQHRTQTKSSRDSSKPSSRTSEHKPRTEAKSSVLQAEERAFPRGGASVLSPLEHKQIQIQATRDVLFEQSGASRREQQFDDEESSAENVGPARPLAKKRRRTKAEKQDEDIKDESQVKVEGLSYKRLVPGSMVLGQVSSITSHHIVLALPNNISGFIPITNISDQLNERIEKLLQEQPQDDDSDNGLEDIEDIDIHEFAHVGQYLRAYVTSTEEEMNTGHNKRKIELSVNPRHANAGLTRSDIAVGMTVAASVVSIEDHGLVMDLGFDDASSAFLSSKELGSTFAIENVQEGTSMLCNVISKSSDGKLLKLSAHLQTSGNVKKGHFLKDAPSIDGFLPGTAVDLLVTETNSFGIAGKIMGMLDATADVIHSGAGVATRDLAQRFPNGSRTKARIICTFPESDHKKVGVSVLDHLVSLSPSPGSHPEDALHPLKVLPISSFVDHAKVTKVRPGVGLFMDIGGGGIRGFAHISPESGRYKVGTVHRARVVGYNAIDGLYLVSLEQKILEQPFLRVDDVQVGQIVKGKIEKLIINERGVGGVLVILAEGIKGLVPEMHLADVHLQHPERKFKEGMEVSARVLFTHPEKNVIRLTLKKTLVNSDSTVWNNFTTISPGAESPGTIIKLIPSGAVVQFYGNVRGFLPVSEISDSFIKDPSQHFRLGQVITVRALDVDPNEEKLTVSCRSATVLDDTQEKAFAALSVGSIVGGTVTEKSLDSVSINLDESNLRATLRVNHLTDGSEQKNSSAQSRIRIGQKLQDLVVLNKKEFRRLIELSHKPSLVKASRSGKLISKFEDLQENEEVSGFVRNITLQNVFVEFAGGVTGLLWKSKLEDGAADIPDFGLRIGQSISARVVAIDHAQQHFLLSQRSPGVPPTDKPKENSALSTGDVINPVDGVSTTKLDYTMGKTTKARITAVKRTQINVQLADNVQGRVDASEAFDTWEDIEDHNRPLRAFKPGEIIDVTVLGVHDAKNHRFLPITHRAGQYSVFELSAKPSRRLQGEVDVLALDKVQEGSSWTAYINNVNERCVWVNLSPNVRGRIALMDLCDDISRLNDLHANFPVGSAVKVRVRSVDRVAQRLDLVAEEASGTERLTLDDLSKGMLLPGRVAKVTEWDLIIQLSKDVFGLVGLTELVDDFSKANPTTHNRDDIVRVCVLDVDKANKKVFLSMRPSKVLSSSSPVQDPHVASVSQLKVNDVVRGFVRNTADQGVFVSLSHSITAFVRVSDLSDAFIKDWKPEFEAGKLVKGKVISIDESLNHVHLSLKESLLNKDYVPPLKLENVKVGQVVTGKIRKVENFGVFILVDNSNHLSGLCHHSEIADGPVEDVRKIYSEGDRVKAVVVKVDLQKRRVNFGLKASYFQDNAGTDSSEEDIDEDGGVLLDASEEVNDEEMEDQVQVSDPDDIDPNDDEADHMSVDEDTDKPSRGLSTGGFDWVGGNLEKDAEQEEATDADTANEPKKKKRRKPEVKVDKTGDLDKHGPQSVADYERQLLGQPNSSSLWIQYMAFYLQLNEVDTAREIAERALKTIHIREEDEKLNVWVALLNLENAYGSDETVEEVFKRACQYNDAQEIHERLASIYIDSGKHAKADDLFQAMTKTKGITVNPSFWLNYATFLMTTLSSAARARALLPRALQSVPQFNHRLLTSKFGGLEFQSPNGDPERGRTIFEGLLDSFPKRWDLWDMFVDLEKAHGEPSNRWLEFEEAHGDRKSVERVRAKAAEHDSVQENAAEEED</sequence>
<gene>
    <name evidence="7" type="ORF">NA57DRAFT_63146</name>
</gene>
<feature type="compositionally biased region" description="Basic and acidic residues" evidence="5">
    <location>
        <begin position="1437"/>
        <end position="1449"/>
    </location>
</feature>
<dbReference type="CDD" id="cd05703">
    <property type="entry name" value="S1_Rrp5_repeat_hs12_sc9"/>
    <property type="match status" value="1"/>
</dbReference>
<dbReference type="FunFam" id="2.40.50.140:FF:000278">
    <property type="entry name" value="rRNA biogenesis protein rrp5"/>
    <property type="match status" value="1"/>
</dbReference>
<feature type="domain" description="S1 motif" evidence="6">
    <location>
        <begin position="547"/>
        <end position="621"/>
    </location>
</feature>
<dbReference type="SMART" id="SM00386">
    <property type="entry name" value="HAT"/>
    <property type="match status" value="4"/>
</dbReference>
<feature type="compositionally biased region" description="Basic and acidic residues" evidence="5">
    <location>
        <begin position="1730"/>
        <end position="1749"/>
    </location>
</feature>
<evidence type="ECO:0000256" key="3">
    <source>
        <dbReference type="ARBA" id="ARBA00022737"/>
    </source>
</evidence>
<feature type="domain" description="S1 motif" evidence="6">
    <location>
        <begin position="1040"/>
        <end position="1111"/>
    </location>
</feature>
<reference evidence="7" key="1">
    <citation type="journal article" date="2020" name="Stud. Mycol.">
        <title>101 Dothideomycetes genomes: a test case for predicting lifestyles and emergence of pathogens.</title>
        <authorList>
            <person name="Haridas S."/>
            <person name="Albert R."/>
            <person name="Binder M."/>
            <person name="Bloem J."/>
            <person name="Labutti K."/>
            <person name="Salamov A."/>
            <person name="Andreopoulos B."/>
            <person name="Baker S."/>
            <person name="Barry K."/>
            <person name="Bills G."/>
            <person name="Bluhm B."/>
            <person name="Cannon C."/>
            <person name="Castanera R."/>
            <person name="Culley D."/>
            <person name="Daum C."/>
            <person name="Ezra D."/>
            <person name="Gonzalez J."/>
            <person name="Henrissat B."/>
            <person name="Kuo A."/>
            <person name="Liang C."/>
            <person name="Lipzen A."/>
            <person name="Lutzoni F."/>
            <person name="Magnuson J."/>
            <person name="Mondo S."/>
            <person name="Nolan M."/>
            <person name="Ohm R."/>
            <person name="Pangilinan J."/>
            <person name="Park H.-J."/>
            <person name="Ramirez L."/>
            <person name="Alfaro M."/>
            <person name="Sun H."/>
            <person name="Tritt A."/>
            <person name="Yoshinaga Y."/>
            <person name="Zwiers L.-H."/>
            <person name="Turgeon B."/>
            <person name="Goodwin S."/>
            <person name="Spatafora J."/>
            <person name="Crous P."/>
            <person name="Grigoriev I."/>
        </authorList>
    </citation>
    <scope>NUCLEOTIDE SEQUENCE</scope>
    <source>
        <strain evidence="7">CBS 133067</strain>
    </source>
</reference>
<dbReference type="FunFam" id="2.40.50.140:FF:000103">
    <property type="entry name" value="protein RRP5 homolog"/>
    <property type="match status" value="2"/>
</dbReference>
<feature type="compositionally biased region" description="Basic and acidic residues" evidence="5">
    <location>
        <begin position="1491"/>
        <end position="1504"/>
    </location>
</feature>
<dbReference type="Pfam" id="PF00575">
    <property type="entry name" value="S1"/>
    <property type="match status" value="2"/>
</dbReference>
<feature type="domain" description="S1 motif" evidence="6">
    <location>
        <begin position="641"/>
        <end position="710"/>
    </location>
</feature>
<feature type="compositionally biased region" description="Basic and acidic residues" evidence="5">
    <location>
        <begin position="37"/>
        <end position="57"/>
    </location>
</feature>
<feature type="domain" description="S1 motif" evidence="6">
    <location>
        <begin position="1221"/>
        <end position="1290"/>
    </location>
</feature>
<evidence type="ECO:0000313" key="7">
    <source>
        <dbReference type="EMBL" id="KAF2104800.1"/>
    </source>
</evidence>
<comment type="subcellular location">
    <subcellularLocation>
        <location evidence="1">Nucleus</location>
        <location evidence="1">Nucleolus</location>
    </subcellularLocation>
</comment>
<organism evidence="7 8">
    <name type="scientific">Rhizodiscina lignyota</name>
    <dbReference type="NCBI Taxonomy" id="1504668"/>
    <lineage>
        <taxon>Eukaryota</taxon>
        <taxon>Fungi</taxon>
        <taxon>Dikarya</taxon>
        <taxon>Ascomycota</taxon>
        <taxon>Pezizomycotina</taxon>
        <taxon>Dothideomycetes</taxon>
        <taxon>Pleosporomycetidae</taxon>
        <taxon>Aulographales</taxon>
        <taxon>Rhizodiscinaceae</taxon>
        <taxon>Rhizodiscina</taxon>
    </lineage>
</organism>
<dbReference type="CDD" id="cd05698">
    <property type="entry name" value="S1_Rrp5_repeat_hs6_sc5"/>
    <property type="match status" value="1"/>
</dbReference>
<dbReference type="CDD" id="cd05697">
    <property type="entry name" value="S1_Rrp5_repeat_hs5"/>
    <property type="match status" value="1"/>
</dbReference>
<feature type="domain" description="S1 motif" evidence="6">
    <location>
        <begin position="729"/>
        <end position="803"/>
    </location>
</feature>
<feature type="domain" description="S1 motif" evidence="6">
    <location>
        <begin position="825"/>
        <end position="894"/>
    </location>
</feature>
<dbReference type="PANTHER" id="PTHR23270">
    <property type="entry name" value="PROGRAMMED CELL DEATH PROTEIN 11 PRE-RRNA PROCESSING PROTEIN RRP5"/>
    <property type="match status" value="1"/>
</dbReference>
<dbReference type="InterPro" id="IPR048059">
    <property type="entry name" value="Rrp5_S1_rpt_hs1_sc1"/>
</dbReference>
<feature type="region of interest" description="Disordered" evidence="5">
    <location>
        <begin position="1"/>
        <end position="77"/>
    </location>
</feature>
<evidence type="ECO:0000256" key="2">
    <source>
        <dbReference type="ARBA" id="ARBA00022552"/>
    </source>
</evidence>
<feature type="region of interest" description="Disordered" evidence="5">
    <location>
        <begin position="893"/>
        <end position="914"/>
    </location>
</feature>
<dbReference type="GO" id="GO:0003723">
    <property type="term" value="F:RNA binding"/>
    <property type="evidence" value="ECO:0007669"/>
    <property type="project" value="TreeGrafter"/>
</dbReference>
<keyword evidence="3" id="KW-0677">Repeat</keyword>
<dbReference type="Gene3D" id="1.25.40.10">
    <property type="entry name" value="Tetratricopeptide repeat domain"/>
    <property type="match status" value="1"/>
</dbReference>
<dbReference type="GO" id="GO:0006364">
    <property type="term" value="P:rRNA processing"/>
    <property type="evidence" value="ECO:0007669"/>
    <property type="project" value="UniProtKB-KW"/>
</dbReference>
<evidence type="ECO:0000313" key="8">
    <source>
        <dbReference type="Proteomes" id="UP000799772"/>
    </source>
</evidence>
<dbReference type="FunFam" id="2.40.50.140:FF:000266">
    <property type="entry name" value="rRNA biogenesis protein rrp5"/>
    <property type="match status" value="1"/>
</dbReference>
<dbReference type="InterPro" id="IPR045209">
    <property type="entry name" value="Rrp5"/>
</dbReference>
<feature type="domain" description="S1 motif" evidence="6">
    <location>
        <begin position="1127"/>
        <end position="1196"/>
    </location>
</feature>
<protein>
    <submittedName>
        <fullName evidence="7">Nucleic acid-binding protein</fullName>
    </submittedName>
</protein>
<feature type="region of interest" description="Disordered" evidence="5">
    <location>
        <begin position="1730"/>
        <end position="1758"/>
    </location>
</feature>
<keyword evidence="4" id="KW-0539">Nucleus</keyword>
<proteinExistence type="predicted"/>
<dbReference type="SUPFAM" id="SSF50249">
    <property type="entry name" value="Nucleic acid-binding proteins"/>
    <property type="match status" value="11"/>
</dbReference>
<feature type="region of interest" description="Disordered" evidence="5">
    <location>
        <begin position="1412"/>
        <end position="1506"/>
    </location>
</feature>